<accession>A0A5B7H4U3</accession>
<dbReference type="EMBL" id="VSRR010025808">
    <property type="protein sequence ID" value="MPC67140.1"/>
    <property type="molecule type" value="Genomic_DNA"/>
</dbReference>
<organism evidence="2 3">
    <name type="scientific">Portunus trituberculatus</name>
    <name type="common">Swimming crab</name>
    <name type="synonym">Neptunus trituberculatus</name>
    <dbReference type="NCBI Taxonomy" id="210409"/>
    <lineage>
        <taxon>Eukaryota</taxon>
        <taxon>Metazoa</taxon>
        <taxon>Ecdysozoa</taxon>
        <taxon>Arthropoda</taxon>
        <taxon>Crustacea</taxon>
        <taxon>Multicrustacea</taxon>
        <taxon>Malacostraca</taxon>
        <taxon>Eumalacostraca</taxon>
        <taxon>Eucarida</taxon>
        <taxon>Decapoda</taxon>
        <taxon>Pleocyemata</taxon>
        <taxon>Brachyura</taxon>
        <taxon>Eubrachyura</taxon>
        <taxon>Portunoidea</taxon>
        <taxon>Portunidae</taxon>
        <taxon>Portuninae</taxon>
        <taxon>Portunus</taxon>
    </lineage>
</organism>
<keyword evidence="3" id="KW-1185">Reference proteome</keyword>
<feature type="region of interest" description="Disordered" evidence="1">
    <location>
        <begin position="1"/>
        <end position="28"/>
    </location>
</feature>
<dbReference type="AlphaFoldDB" id="A0A5B7H4U3"/>
<evidence type="ECO:0000313" key="3">
    <source>
        <dbReference type="Proteomes" id="UP000324222"/>
    </source>
</evidence>
<protein>
    <submittedName>
        <fullName evidence="2">Uncharacterized protein</fullName>
    </submittedName>
</protein>
<name>A0A5B7H4U3_PORTR</name>
<reference evidence="2 3" key="1">
    <citation type="submission" date="2019-05" db="EMBL/GenBank/DDBJ databases">
        <title>Another draft genome of Portunus trituberculatus and its Hox gene families provides insights of decapod evolution.</title>
        <authorList>
            <person name="Jeong J.-H."/>
            <person name="Song I."/>
            <person name="Kim S."/>
            <person name="Choi T."/>
            <person name="Kim D."/>
            <person name="Ryu S."/>
            <person name="Kim W."/>
        </authorList>
    </citation>
    <scope>NUCLEOTIDE SEQUENCE [LARGE SCALE GENOMIC DNA]</scope>
    <source>
        <tissue evidence="2">Muscle</tissue>
    </source>
</reference>
<evidence type="ECO:0000256" key="1">
    <source>
        <dbReference type="SAM" id="MobiDB-lite"/>
    </source>
</evidence>
<sequence>MSLPTCGPGGGRLTSAASDHPSRRSKKASFRGLPFLPLSFLMRTAFRRRYSPRRAMLIGHSMRLHSELLPGRILLQACP</sequence>
<gene>
    <name evidence="2" type="ORF">E2C01_061306</name>
</gene>
<comment type="caution">
    <text evidence="2">The sequence shown here is derived from an EMBL/GenBank/DDBJ whole genome shotgun (WGS) entry which is preliminary data.</text>
</comment>
<proteinExistence type="predicted"/>
<evidence type="ECO:0000313" key="2">
    <source>
        <dbReference type="EMBL" id="MPC67140.1"/>
    </source>
</evidence>
<dbReference type="Proteomes" id="UP000324222">
    <property type="component" value="Unassembled WGS sequence"/>
</dbReference>